<sequence length="51" mass="5828">MKNGQILFGKVNKVFPNQTAEVQISHQKMIATLDIPLRTGEKYWFQVPAPN</sequence>
<proteinExistence type="predicted"/>
<comment type="caution">
    <text evidence="1">The sequence shown here is derived from an EMBL/GenBank/DDBJ whole genome shotgun (WGS) entry which is preliminary data.</text>
</comment>
<evidence type="ECO:0000313" key="2">
    <source>
        <dbReference type="Proteomes" id="UP001178275"/>
    </source>
</evidence>
<dbReference type="EMBL" id="JAUUTW010000004">
    <property type="protein sequence ID" value="MDP1450589.1"/>
    <property type="molecule type" value="Genomic_DNA"/>
</dbReference>
<dbReference type="Proteomes" id="UP001178275">
    <property type="component" value="Unassembled WGS sequence"/>
</dbReference>
<dbReference type="RefSeq" id="WP_305159382.1">
    <property type="nucleotide sequence ID" value="NZ_JAUUTW010000004.1"/>
</dbReference>
<evidence type="ECO:0000313" key="1">
    <source>
        <dbReference type="EMBL" id="MDP1450589.1"/>
    </source>
</evidence>
<name>A0AA90P834_9BACI</name>
<organism evidence="1 2">
    <name type="scientific">Peribacillus frigoritolerans</name>
    <dbReference type="NCBI Taxonomy" id="450367"/>
    <lineage>
        <taxon>Bacteria</taxon>
        <taxon>Bacillati</taxon>
        <taxon>Bacillota</taxon>
        <taxon>Bacilli</taxon>
        <taxon>Bacillales</taxon>
        <taxon>Bacillaceae</taxon>
        <taxon>Peribacillus</taxon>
    </lineage>
</organism>
<dbReference type="AlphaFoldDB" id="A0AA90P834"/>
<gene>
    <name evidence="1" type="ORF">Q8G36_05880</name>
</gene>
<accession>A0AA90P834</accession>
<reference evidence="1" key="1">
    <citation type="submission" date="2023-07" db="EMBL/GenBank/DDBJ databases">
        <title>Murine gut Bacillus species.</title>
        <authorList>
            <person name="Gutman E."/>
            <person name="Hashuel R."/>
            <person name="Litvak Y."/>
        </authorList>
    </citation>
    <scope>NUCLEOTIDE SEQUENCE</scope>
    <source>
        <strain evidence="1">RU293</strain>
    </source>
</reference>
<protein>
    <submittedName>
        <fullName evidence="1">Uncharacterized protein</fullName>
    </submittedName>
</protein>